<dbReference type="KEGG" id="vg:15957230"/>
<dbReference type="RefSeq" id="YP_008130288.1">
    <property type="nucleotide sequence ID" value="NC_021563.1"/>
</dbReference>
<gene>
    <name evidence="1" type="ORF">Eta_004</name>
</gene>
<dbReference type="GeneID" id="15957230"/>
<dbReference type="Proteomes" id="UP000014420">
    <property type="component" value="Segment"/>
</dbReference>
<organism evidence="1 2">
    <name type="scientific">Serratia phage Eta</name>
    <dbReference type="NCBI Taxonomy" id="1282995"/>
    <lineage>
        <taxon>Viruses</taxon>
        <taxon>Duplodnaviria</taxon>
        <taxon>Heunggongvirae</taxon>
        <taxon>Uroviricota</taxon>
        <taxon>Caudoviricetes</taxon>
        <taxon>Sarkviridae</taxon>
        <taxon>Seretavirus</taxon>
        <taxon>Seretavirus eta</taxon>
    </lineage>
</organism>
<dbReference type="EMBL" id="KC460990">
    <property type="protein sequence ID" value="AGN89450.1"/>
    <property type="molecule type" value="Genomic_DNA"/>
</dbReference>
<evidence type="ECO:0000313" key="1">
    <source>
        <dbReference type="EMBL" id="AGN89450.1"/>
    </source>
</evidence>
<name>R9VYH3_9CAUD</name>
<evidence type="ECO:0000313" key="2">
    <source>
        <dbReference type="Proteomes" id="UP000014420"/>
    </source>
</evidence>
<reference evidence="1 2" key="1">
    <citation type="journal article" date="2014" name="Virol. J.">
        <title>The genome and proteome of Serratia bacteriophage ? which forms unstable lysogens.</title>
        <authorList>
            <person name="Denyes J.M."/>
            <person name="Krell P.J."/>
            <person name="Manderville R.A."/>
            <person name="Ackermann H.W."/>
            <person name="She Y.M."/>
            <person name="Kropinski A.M."/>
        </authorList>
    </citation>
    <scope>NUCLEOTIDE SEQUENCE [LARGE SCALE GENOMIC DNA]</scope>
</reference>
<accession>R9VYH3</accession>
<protein>
    <submittedName>
        <fullName evidence="1">Uncharacterized protein</fullName>
    </submittedName>
</protein>
<proteinExistence type="predicted"/>
<sequence length="101" mass="11544">MANVNNGGLRQRRDEDRKAYRILQQKSVRKCAGSHSGNDSTQCNCNIHHIVRVSRRAWEWAVTLMILMQEIKKQAILLSGYLIHLATLDSSDFSFLSLNQS</sequence>
<keyword evidence="2" id="KW-1185">Reference proteome</keyword>